<protein>
    <submittedName>
        <fullName evidence="2">Uncharacterized protein</fullName>
    </submittedName>
</protein>
<comment type="caution">
    <text evidence="2">The sequence shown here is derived from an EMBL/GenBank/DDBJ whole genome shotgun (WGS) entry which is preliminary data.</text>
</comment>
<gene>
    <name evidence="2" type="ORF">HJC23_005930</name>
</gene>
<feature type="region of interest" description="Disordered" evidence="1">
    <location>
        <begin position="138"/>
        <end position="180"/>
    </location>
</feature>
<reference evidence="2 3" key="1">
    <citation type="journal article" date="2020" name="G3 (Bethesda)">
        <title>Improved Reference Genome for Cyclotella cryptica CCMP332, a Model for Cell Wall Morphogenesis, Salinity Adaptation, and Lipid Production in Diatoms (Bacillariophyta).</title>
        <authorList>
            <person name="Roberts W.R."/>
            <person name="Downey K.M."/>
            <person name="Ruck E.C."/>
            <person name="Traller J.C."/>
            <person name="Alverson A.J."/>
        </authorList>
    </citation>
    <scope>NUCLEOTIDE SEQUENCE [LARGE SCALE GENOMIC DNA]</scope>
    <source>
        <strain evidence="2 3">CCMP332</strain>
    </source>
</reference>
<sequence length="226" mass="24577">MASQPSLLPMTSSFDKVASSSYSPTTVFAVDDLHSVFRAADGRGLMQAPSITEGSVSALAKRRNSPNSSFMTDEEFSTFSEDDDEDSGIVTQSSFGIPLPRSGLSIFRPISGNKRPHRLLIHPSSDDDLDIVQKDVFSRSQDKTESSPVVCRANPIRSNDSDDDSSSSSCKRIRRTPSSSFSDNILSSVLPSTEFRLTPQYLHHPLSFEAWSKANCSGIETTTEGG</sequence>
<dbReference type="EMBL" id="JABMIG020000002">
    <property type="protein sequence ID" value="KAL3805686.1"/>
    <property type="molecule type" value="Genomic_DNA"/>
</dbReference>
<dbReference type="AlphaFoldDB" id="A0ABD3R256"/>
<dbReference type="Proteomes" id="UP001516023">
    <property type="component" value="Unassembled WGS sequence"/>
</dbReference>
<evidence type="ECO:0000313" key="3">
    <source>
        <dbReference type="Proteomes" id="UP001516023"/>
    </source>
</evidence>
<accession>A0ABD3R256</accession>
<evidence type="ECO:0000256" key="1">
    <source>
        <dbReference type="SAM" id="MobiDB-lite"/>
    </source>
</evidence>
<name>A0ABD3R256_9STRA</name>
<organism evidence="2 3">
    <name type="scientific">Cyclotella cryptica</name>
    <dbReference type="NCBI Taxonomy" id="29204"/>
    <lineage>
        <taxon>Eukaryota</taxon>
        <taxon>Sar</taxon>
        <taxon>Stramenopiles</taxon>
        <taxon>Ochrophyta</taxon>
        <taxon>Bacillariophyta</taxon>
        <taxon>Coscinodiscophyceae</taxon>
        <taxon>Thalassiosirophycidae</taxon>
        <taxon>Stephanodiscales</taxon>
        <taxon>Stephanodiscaceae</taxon>
        <taxon>Cyclotella</taxon>
    </lineage>
</organism>
<evidence type="ECO:0000313" key="2">
    <source>
        <dbReference type="EMBL" id="KAL3805686.1"/>
    </source>
</evidence>
<keyword evidence="3" id="KW-1185">Reference proteome</keyword>
<proteinExistence type="predicted"/>